<gene>
    <name evidence="1" type="ORF">N3K66_004113</name>
</gene>
<proteinExistence type="predicted"/>
<organism evidence="1 2">
    <name type="scientific">Trichothecium roseum</name>
    <dbReference type="NCBI Taxonomy" id="47278"/>
    <lineage>
        <taxon>Eukaryota</taxon>
        <taxon>Fungi</taxon>
        <taxon>Dikarya</taxon>
        <taxon>Ascomycota</taxon>
        <taxon>Pezizomycotina</taxon>
        <taxon>Sordariomycetes</taxon>
        <taxon>Hypocreomycetidae</taxon>
        <taxon>Hypocreales</taxon>
        <taxon>Hypocreales incertae sedis</taxon>
        <taxon>Trichothecium</taxon>
    </lineage>
</organism>
<reference evidence="1" key="1">
    <citation type="submission" date="2022-10" db="EMBL/GenBank/DDBJ databases">
        <title>Complete Genome of Trichothecium roseum strain YXFP-22015, a Plant Pathogen Isolated from Citrus.</title>
        <authorList>
            <person name="Wang Y."/>
            <person name="Zhu L."/>
        </authorList>
    </citation>
    <scope>NUCLEOTIDE SEQUENCE</scope>
    <source>
        <strain evidence="1">YXFP-22015</strain>
    </source>
</reference>
<keyword evidence="2" id="KW-1185">Reference proteome</keyword>
<evidence type="ECO:0000313" key="1">
    <source>
        <dbReference type="EMBL" id="KAI9899851.1"/>
    </source>
</evidence>
<name>A0ACC0V257_9HYPO</name>
<comment type="caution">
    <text evidence="1">The sequence shown here is derived from an EMBL/GenBank/DDBJ whole genome shotgun (WGS) entry which is preliminary data.</text>
</comment>
<accession>A0ACC0V257</accession>
<protein>
    <submittedName>
        <fullName evidence="1">Uncharacterized protein</fullName>
    </submittedName>
</protein>
<sequence>MADNITLVAVTEAIASLASPPESRNVDLAAGVAALDLPGDDTPEKQALAAELQKLAARIAQLESSTGLLIPDTHATSGDEGDIQANPAGFGKAMLEINAVAALIARGDFTSKVEADTAALGPGIDGLKHNVNAIVDNLGMFSAELARLTDEVGTQSLFGGQMRVDDVDGSWKEMTQNVNGMVSNLTTQVRQITHAVYHINQGNFEKRLDNDTASRGEILQLQQFIDSVAGRLGTLASTITHITREFGPSDSSLLTATTSAETPERGRNAWDDLQTSLSSTGNTLTNLIRKVTTITAAVSKGDLSHRIDTECHGEAQVLKETMNEMMVNLHSFTDEMAALLREIGIQGRLCGQVSLGDDVQGVWKDLAIDANTMSSNLGTQLRALTAVTHAVANRRAVEETVVEARGELQMLKDTINAIAISATGPKAQAVG</sequence>
<evidence type="ECO:0000313" key="2">
    <source>
        <dbReference type="Proteomes" id="UP001163324"/>
    </source>
</evidence>
<dbReference type="Proteomes" id="UP001163324">
    <property type="component" value="Chromosome 4"/>
</dbReference>
<dbReference type="EMBL" id="CM047943">
    <property type="protein sequence ID" value="KAI9899851.1"/>
    <property type="molecule type" value="Genomic_DNA"/>
</dbReference>